<dbReference type="GO" id="GO:0016020">
    <property type="term" value="C:membrane"/>
    <property type="evidence" value="ECO:0007669"/>
    <property type="project" value="UniProtKB-SubCell"/>
</dbReference>
<keyword evidence="15" id="KW-1185">Reference proteome</keyword>
<dbReference type="EMBL" id="OV725081">
    <property type="protein sequence ID" value="CAH1402295.1"/>
    <property type="molecule type" value="Genomic_DNA"/>
</dbReference>
<evidence type="ECO:0000256" key="12">
    <source>
        <dbReference type="RuleBase" id="RU362059"/>
    </source>
</evidence>
<evidence type="ECO:0000256" key="9">
    <source>
        <dbReference type="ARBA" id="ARBA00023180"/>
    </source>
</evidence>
<comment type="similarity">
    <text evidence="2 11">Belongs to the UDP-glycosyltransferase family.</text>
</comment>
<evidence type="ECO:0000313" key="14">
    <source>
        <dbReference type="EMBL" id="CAH1402295.1"/>
    </source>
</evidence>
<gene>
    <name evidence="14" type="ORF">NEZAVI_LOCUS11152</name>
</gene>
<comment type="subcellular location">
    <subcellularLocation>
        <location evidence="10">Endomembrane system</location>
        <topology evidence="10">Single-pass type I membrane protein</topology>
    </subcellularLocation>
    <subcellularLocation>
        <location evidence="1">Endoplasmic reticulum</location>
    </subcellularLocation>
    <subcellularLocation>
        <location evidence="12">Membrane</location>
        <topology evidence="12">Single-pass membrane protein</topology>
    </subcellularLocation>
</comment>
<dbReference type="Pfam" id="PF00201">
    <property type="entry name" value="UDPGT"/>
    <property type="match status" value="1"/>
</dbReference>
<dbReference type="PROSITE" id="PS00375">
    <property type="entry name" value="UDPGT"/>
    <property type="match status" value="1"/>
</dbReference>
<dbReference type="Gene3D" id="3.40.50.2000">
    <property type="entry name" value="Glycogen Phosphorylase B"/>
    <property type="match status" value="1"/>
</dbReference>
<dbReference type="OrthoDB" id="5835829at2759"/>
<feature type="transmembrane region" description="Helical" evidence="12">
    <location>
        <begin position="474"/>
        <end position="502"/>
    </location>
</feature>
<accession>A0A9P0MRT9</accession>
<keyword evidence="5 12" id="KW-0812">Transmembrane</keyword>
<reference evidence="14" key="1">
    <citation type="submission" date="2022-01" db="EMBL/GenBank/DDBJ databases">
        <authorList>
            <person name="King R."/>
        </authorList>
    </citation>
    <scope>NUCLEOTIDE SEQUENCE</scope>
</reference>
<dbReference type="FunFam" id="3.40.50.2000:FF:000050">
    <property type="entry name" value="UDP-glucuronosyltransferase"/>
    <property type="match status" value="1"/>
</dbReference>
<dbReference type="PANTHER" id="PTHR48043">
    <property type="entry name" value="EG:EG0003.4 PROTEIN-RELATED"/>
    <property type="match status" value="1"/>
</dbReference>
<keyword evidence="3 11" id="KW-0328">Glycosyltransferase</keyword>
<comment type="catalytic activity">
    <reaction evidence="12">
        <text>glucuronate acceptor + UDP-alpha-D-glucuronate = acceptor beta-D-glucuronoside + UDP + H(+)</text>
        <dbReference type="Rhea" id="RHEA:21032"/>
        <dbReference type="ChEBI" id="CHEBI:15378"/>
        <dbReference type="ChEBI" id="CHEBI:58052"/>
        <dbReference type="ChEBI" id="CHEBI:58223"/>
        <dbReference type="ChEBI" id="CHEBI:132367"/>
        <dbReference type="ChEBI" id="CHEBI:132368"/>
        <dbReference type="EC" id="2.4.1.17"/>
    </reaction>
</comment>
<evidence type="ECO:0000313" key="15">
    <source>
        <dbReference type="Proteomes" id="UP001152798"/>
    </source>
</evidence>
<keyword evidence="9" id="KW-0325">Glycoprotein</keyword>
<keyword evidence="4 11" id="KW-0808">Transferase</keyword>
<dbReference type="CDD" id="cd03784">
    <property type="entry name" value="GT1_Gtf-like"/>
    <property type="match status" value="1"/>
</dbReference>
<keyword evidence="13" id="KW-0732">Signal</keyword>
<dbReference type="AlphaFoldDB" id="A0A9P0MRT9"/>
<evidence type="ECO:0000256" key="6">
    <source>
        <dbReference type="ARBA" id="ARBA00022824"/>
    </source>
</evidence>
<evidence type="ECO:0000256" key="11">
    <source>
        <dbReference type="RuleBase" id="RU003718"/>
    </source>
</evidence>
<feature type="chain" id="PRO_5040410817" description="UDP-glucuronosyltransferase" evidence="13">
    <location>
        <begin position="16"/>
        <end position="517"/>
    </location>
</feature>
<evidence type="ECO:0000256" key="13">
    <source>
        <dbReference type="SAM" id="SignalP"/>
    </source>
</evidence>
<evidence type="ECO:0000256" key="2">
    <source>
        <dbReference type="ARBA" id="ARBA00009995"/>
    </source>
</evidence>
<dbReference type="InterPro" id="IPR002213">
    <property type="entry name" value="UDP_glucos_trans"/>
</dbReference>
<keyword evidence="6" id="KW-0256">Endoplasmic reticulum</keyword>
<dbReference type="Proteomes" id="UP001152798">
    <property type="component" value="Chromosome 5"/>
</dbReference>
<evidence type="ECO:0000256" key="5">
    <source>
        <dbReference type="ARBA" id="ARBA00022692"/>
    </source>
</evidence>
<dbReference type="GO" id="GO:0005783">
    <property type="term" value="C:endoplasmic reticulum"/>
    <property type="evidence" value="ECO:0007669"/>
    <property type="project" value="UniProtKB-SubCell"/>
</dbReference>
<feature type="signal peptide" evidence="13">
    <location>
        <begin position="1"/>
        <end position="15"/>
    </location>
</feature>
<evidence type="ECO:0000256" key="7">
    <source>
        <dbReference type="ARBA" id="ARBA00022989"/>
    </source>
</evidence>
<evidence type="ECO:0000256" key="1">
    <source>
        <dbReference type="ARBA" id="ARBA00004240"/>
    </source>
</evidence>
<evidence type="ECO:0000256" key="4">
    <source>
        <dbReference type="ARBA" id="ARBA00022679"/>
    </source>
</evidence>
<proteinExistence type="inferred from homology"/>
<dbReference type="InterPro" id="IPR050271">
    <property type="entry name" value="UDP-glycosyltransferase"/>
</dbReference>
<organism evidence="14 15">
    <name type="scientific">Nezara viridula</name>
    <name type="common">Southern green stink bug</name>
    <name type="synonym">Cimex viridulus</name>
    <dbReference type="NCBI Taxonomy" id="85310"/>
    <lineage>
        <taxon>Eukaryota</taxon>
        <taxon>Metazoa</taxon>
        <taxon>Ecdysozoa</taxon>
        <taxon>Arthropoda</taxon>
        <taxon>Hexapoda</taxon>
        <taxon>Insecta</taxon>
        <taxon>Pterygota</taxon>
        <taxon>Neoptera</taxon>
        <taxon>Paraneoptera</taxon>
        <taxon>Hemiptera</taxon>
        <taxon>Heteroptera</taxon>
        <taxon>Panheteroptera</taxon>
        <taxon>Pentatomomorpha</taxon>
        <taxon>Pentatomoidea</taxon>
        <taxon>Pentatomidae</taxon>
        <taxon>Pentatominae</taxon>
        <taxon>Nezara</taxon>
    </lineage>
</organism>
<evidence type="ECO:0000256" key="8">
    <source>
        <dbReference type="ARBA" id="ARBA00023136"/>
    </source>
</evidence>
<dbReference type="SUPFAM" id="SSF53756">
    <property type="entry name" value="UDP-Glycosyltransferase/glycogen phosphorylase"/>
    <property type="match status" value="1"/>
</dbReference>
<dbReference type="InterPro" id="IPR035595">
    <property type="entry name" value="UDP_glycos_trans_CS"/>
</dbReference>
<dbReference type="GO" id="GO:0015020">
    <property type="term" value="F:glucuronosyltransferase activity"/>
    <property type="evidence" value="ECO:0007669"/>
    <property type="project" value="UniProtKB-EC"/>
</dbReference>
<evidence type="ECO:0000256" key="3">
    <source>
        <dbReference type="ARBA" id="ARBA00022676"/>
    </source>
</evidence>
<keyword evidence="7 12" id="KW-1133">Transmembrane helix</keyword>
<name>A0A9P0MRT9_NEZVI</name>
<sequence>MFWFTLLTLFSVSSGANILLMFPLSPKSHVNAFMPVFKKLSENGHNLTMVLSFTHHSPIANCSYIMVRNVMEEKFLKTPGSLKEVSKFTNPLFSWPLIRKLQLESVESCLKQNCLGELMEGNYEFDLMISESLYLFEVFIAFGHVFNVPVISIDAHAPSVWSSYLTGNVHPYSYVPNYRIPMTDRMTFKERLMNTLLNFQEILVSYYYLPEQERLMRTYLSYNGKYNFPPLLDMLQNTSLVLVDAHFSLGYVRPYLPNIVEVGGMTSHAGSELNEEFQKFMDESEHGIIYFTFGSIINSTSMPKELTDVFVSAFRQLKQNVIMKWESDHFPNKPKNVLIKDWLPQNGILAHPNCRLFISHGGIHGLTEAIYHKVPLVMIPFGSDQLFNAHFAETEGFAKVLDYKNLTVENLLLAVNAVIDNTEFKENIERRSLILQDRDQSSLRKAVYWVEYVLKHKGAKHLRPASLYLNIFQYFLLDVIAAIILFILLCFGLVFFFLYVIIKIVKRCIRSSKQKLD</sequence>
<evidence type="ECO:0000256" key="10">
    <source>
        <dbReference type="ARBA" id="ARBA00046288"/>
    </source>
</evidence>
<dbReference type="EC" id="2.4.1.17" evidence="12"/>
<protein>
    <recommendedName>
        <fullName evidence="12">UDP-glucuronosyltransferase</fullName>
        <ecNumber evidence="12">2.4.1.17</ecNumber>
    </recommendedName>
</protein>
<keyword evidence="8 12" id="KW-0472">Membrane</keyword>
<dbReference type="PANTHER" id="PTHR48043:SF159">
    <property type="entry name" value="EG:EG0003.4 PROTEIN-RELATED"/>
    <property type="match status" value="1"/>
</dbReference>